<dbReference type="GO" id="GO:0003688">
    <property type="term" value="F:DNA replication origin binding"/>
    <property type="evidence" value="ECO:0007669"/>
    <property type="project" value="TreeGrafter"/>
</dbReference>
<name>A0A5C3Q930_9AGAR</name>
<gene>
    <name evidence="5" type="ORF">BDV98DRAFT_574272</name>
</gene>
<dbReference type="CDD" id="cd00009">
    <property type="entry name" value="AAA"/>
    <property type="match status" value="1"/>
</dbReference>
<evidence type="ECO:0000256" key="1">
    <source>
        <dbReference type="ARBA" id="ARBA00006184"/>
    </source>
</evidence>
<comment type="similarity">
    <text evidence="1">Belongs to the CDC6/cdc18 family.</text>
</comment>
<keyword evidence="6" id="KW-1185">Reference proteome</keyword>
<dbReference type="PANTHER" id="PTHR10763">
    <property type="entry name" value="CELL DIVISION CONTROL PROTEIN 6-RELATED"/>
    <property type="match status" value="1"/>
</dbReference>
<feature type="region of interest" description="Disordered" evidence="3">
    <location>
        <begin position="1"/>
        <end position="134"/>
    </location>
</feature>
<dbReference type="OrthoDB" id="1926878at2759"/>
<dbReference type="PANTHER" id="PTHR10763:SF26">
    <property type="entry name" value="CELL DIVISION CONTROL PROTEIN 6 HOMOLOG"/>
    <property type="match status" value="1"/>
</dbReference>
<dbReference type="EMBL" id="ML178846">
    <property type="protein sequence ID" value="TFK97569.1"/>
    <property type="molecule type" value="Genomic_DNA"/>
</dbReference>
<sequence>MVLTRSKSTVLGKRALQPEAQDTLNKTNSLMSTGSVQPTTTAEDDGGKKPKRTRTVEENVDPRANKENIPPDNTDPTIRTPTLRRTATETSIGSPRNVRSLPRRTASTSTVSTPTRSIPINKTASTSSLPTPPKALQPIHVRVRSALRPTCDSPTNTLSSRAEERAVLAKFLQSFLADDDQTALYVSGTPGTGKTALVHDVVRGLAGDDVQVVYMNCMALKDIGSMYARLLEELPQRTSKKGKKALKGKAAVEQLLENLAKRCILVLDELDHLTSSSDALSAIFSLACSSLCIIGIANTHTLTASLSTSEVQTLHFKSYAPTELVAIINTRLAALQADPTTADAVKRLLPAPALMLLSKKIASYTGDVRLLFEVLRGAIDRAVTTANSSVSEDALNTPPPVVSPAHVLAALKASSSSSTTAQTAGASVMETKVQELGLKAQLVLLTILLAFKRVEANLSLSPSPSSSKPSPPSPTSSSLDTNVLHSYHTSTLNKAGETIRPASLSEFVDILGLLEGVGLVLLSSGGGTPSKRRKTFARTGSLSGGVMKRTQEVCIAEGIRVDEVLRGLGVAEDASCVHSAEVDIDVDVRKDEMRAVWRQEGARLAREVKVKDGAKGAPWNGDLEGAFEGARKAC</sequence>
<evidence type="ECO:0000313" key="6">
    <source>
        <dbReference type="Proteomes" id="UP000305067"/>
    </source>
</evidence>
<dbReference type="SUPFAM" id="SSF52540">
    <property type="entry name" value="P-loop containing nucleoside triphosphate hydrolases"/>
    <property type="match status" value="1"/>
</dbReference>
<keyword evidence="2" id="KW-0235">DNA replication</keyword>
<dbReference type="Gene3D" id="3.40.50.300">
    <property type="entry name" value="P-loop containing nucleotide triphosphate hydrolases"/>
    <property type="match status" value="1"/>
</dbReference>
<dbReference type="Pfam" id="PF13401">
    <property type="entry name" value="AAA_22"/>
    <property type="match status" value="1"/>
</dbReference>
<dbReference type="GO" id="GO:0006270">
    <property type="term" value="P:DNA replication initiation"/>
    <property type="evidence" value="ECO:0007669"/>
    <property type="project" value="TreeGrafter"/>
</dbReference>
<dbReference type="GO" id="GO:0005634">
    <property type="term" value="C:nucleus"/>
    <property type="evidence" value="ECO:0007669"/>
    <property type="project" value="TreeGrafter"/>
</dbReference>
<organism evidence="5 6">
    <name type="scientific">Pterulicium gracile</name>
    <dbReference type="NCBI Taxonomy" id="1884261"/>
    <lineage>
        <taxon>Eukaryota</taxon>
        <taxon>Fungi</taxon>
        <taxon>Dikarya</taxon>
        <taxon>Basidiomycota</taxon>
        <taxon>Agaricomycotina</taxon>
        <taxon>Agaricomycetes</taxon>
        <taxon>Agaricomycetidae</taxon>
        <taxon>Agaricales</taxon>
        <taxon>Pleurotineae</taxon>
        <taxon>Pterulaceae</taxon>
        <taxon>Pterulicium</taxon>
    </lineage>
</organism>
<reference evidence="5 6" key="1">
    <citation type="journal article" date="2019" name="Nat. Ecol. Evol.">
        <title>Megaphylogeny resolves global patterns of mushroom evolution.</title>
        <authorList>
            <person name="Varga T."/>
            <person name="Krizsan K."/>
            <person name="Foldi C."/>
            <person name="Dima B."/>
            <person name="Sanchez-Garcia M."/>
            <person name="Sanchez-Ramirez S."/>
            <person name="Szollosi G.J."/>
            <person name="Szarkandi J.G."/>
            <person name="Papp V."/>
            <person name="Albert L."/>
            <person name="Andreopoulos W."/>
            <person name="Angelini C."/>
            <person name="Antonin V."/>
            <person name="Barry K.W."/>
            <person name="Bougher N.L."/>
            <person name="Buchanan P."/>
            <person name="Buyck B."/>
            <person name="Bense V."/>
            <person name="Catcheside P."/>
            <person name="Chovatia M."/>
            <person name="Cooper J."/>
            <person name="Damon W."/>
            <person name="Desjardin D."/>
            <person name="Finy P."/>
            <person name="Geml J."/>
            <person name="Haridas S."/>
            <person name="Hughes K."/>
            <person name="Justo A."/>
            <person name="Karasinski D."/>
            <person name="Kautmanova I."/>
            <person name="Kiss B."/>
            <person name="Kocsube S."/>
            <person name="Kotiranta H."/>
            <person name="LaButti K.M."/>
            <person name="Lechner B.E."/>
            <person name="Liimatainen K."/>
            <person name="Lipzen A."/>
            <person name="Lukacs Z."/>
            <person name="Mihaltcheva S."/>
            <person name="Morgado L.N."/>
            <person name="Niskanen T."/>
            <person name="Noordeloos M.E."/>
            <person name="Ohm R.A."/>
            <person name="Ortiz-Santana B."/>
            <person name="Ovrebo C."/>
            <person name="Racz N."/>
            <person name="Riley R."/>
            <person name="Savchenko A."/>
            <person name="Shiryaev A."/>
            <person name="Soop K."/>
            <person name="Spirin V."/>
            <person name="Szebenyi C."/>
            <person name="Tomsovsky M."/>
            <person name="Tulloss R.E."/>
            <person name="Uehling J."/>
            <person name="Grigoriev I.V."/>
            <person name="Vagvolgyi C."/>
            <person name="Papp T."/>
            <person name="Martin F.M."/>
            <person name="Miettinen O."/>
            <person name="Hibbett D.S."/>
            <person name="Nagy L.G."/>
        </authorList>
    </citation>
    <scope>NUCLEOTIDE SEQUENCE [LARGE SCALE GENOMIC DNA]</scope>
    <source>
        <strain evidence="5 6">CBS 309.79</strain>
    </source>
</reference>
<dbReference type="SMART" id="SM00382">
    <property type="entry name" value="AAA"/>
    <property type="match status" value="1"/>
</dbReference>
<feature type="compositionally biased region" description="Polar residues" evidence="3">
    <location>
        <begin position="105"/>
        <end position="129"/>
    </location>
</feature>
<accession>A0A5C3Q930</accession>
<feature type="compositionally biased region" description="Polar residues" evidence="3">
    <location>
        <begin position="20"/>
        <end position="41"/>
    </location>
</feature>
<dbReference type="GO" id="GO:0033314">
    <property type="term" value="P:mitotic DNA replication checkpoint signaling"/>
    <property type="evidence" value="ECO:0007669"/>
    <property type="project" value="TreeGrafter"/>
</dbReference>
<dbReference type="InterPro" id="IPR050311">
    <property type="entry name" value="ORC1/CDC6"/>
</dbReference>
<dbReference type="Proteomes" id="UP000305067">
    <property type="component" value="Unassembled WGS sequence"/>
</dbReference>
<dbReference type="InterPro" id="IPR049945">
    <property type="entry name" value="AAA_22"/>
</dbReference>
<feature type="compositionally biased region" description="Basic and acidic residues" evidence="3">
    <location>
        <begin position="54"/>
        <end position="66"/>
    </location>
</feature>
<dbReference type="InterPro" id="IPR027417">
    <property type="entry name" value="P-loop_NTPase"/>
</dbReference>
<keyword evidence="5" id="KW-0378">Hydrolase</keyword>
<proteinExistence type="inferred from homology"/>
<feature type="domain" description="AAA+ ATPase" evidence="4">
    <location>
        <begin position="180"/>
        <end position="338"/>
    </location>
</feature>
<evidence type="ECO:0000256" key="2">
    <source>
        <dbReference type="ARBA" id="ARBA00022705"/>
    </source>
</evidence>
<feature type="compositionally biased region" description="Polar residues" evidence="3">
    <location>
        <begin position="74"/>
        <end position="94"/>
    </location>
</feature>
<dbReference type="GO" id="GO:0016887">
    <property type="term" value="F:ATP hydrolysis activity"/>
    <property type="evidence" value="ECO:0007669"/>
    <property type="project" value="InterPro"/>
</dbReference>
<evidence type="ECO:0000313" key="5">
    <source>
        <dbReference type="EMBL" id="TFK97569.1"/>
    </source>
</evidence>
<evidence type="ECO:0000256" key="3">
    <source>
        <dbReference type="SAM" id="MobiDB-lite"/>
    </source>
</evidence>
<feature type="compositionally biased region" description="Low complexity" evidence="3">
    <location>
        <begin position="459"/>
        <end position="468"/>
    </location>
</feature>
<dbReference type="AlphaFoldDB" id="A0A5C3Q930"/>
<protein>
    <submittedName>
        <fullName evidence="5">P-loop containing nucleoside triphosphate hydrolase protein</fullName>
    </submittedName>
</protein>
<evidence type="ECO:0000259" key="4">
    <source>
        <dbReference type="SMART" id="SM00382"/>
    </source>
</evidence>
<dbReference type="InterPro" id="IPR003593">
    <property type="entry name" value="AAA+_ATPase"/>
</dbReference>
<feature type="region of interest" description="Disordered" evidence="3">
    <location>
        <begin position="459"/>
        <end position="481"/>
    </location>
</feature>
<dbReference type="STRING" id="1884261.A0A5C3Q930"/>